<accession>A0A448WRQ6</accession>
<comment type="caution">
    <text evidence="1">The sequence shown here is derived from an EMBL/GenBank/DDBJ whole genome shotgun (WGS) entry which is preliminary data.</text>
</comment>
<sequence>MLPREEYTSLTADLAWHTNIVATRTGERSPKENKELYDLALRGLQYLSGWSVHVLDAFTWRLSHLADEHSNPKCPKDAEDYEKATRYNYSAEERFALIEIVAMIKSVQTQLLRLEPNYAEAIRRSVYRDLQGIVLGQLSGPLAKALKKKDKINLQRLIYAIQATCADQVSSCKVLFPPSMII</sequence>
<dbReference type="AlphaFoldDB" id="A0A448WRQ6"/>
<gene>
    <name evidence="1" type="ORF">PXEA_LOCUS11987</name>
</gene>
<proteinExistence type="predicted"/>
<dbReference type="Pfam" id="PF05994">
    <property type="entry name" value="FragX_IP"/>
    <property type="match status" value="1"/>
</dbReference>
<dbReference type="GO" id="GO:0030833">
    <property type="term" value="P:regulation of actin filament polymerization"/>
    <property type="evidence" value="ECO:0007669"/>
    <property type="project" value="InterPro"/>
</dbReference>
<keyword evidence="2" id="KW-1185">Reference proteome</keyword>
<dbReference type="PIRSF" id="PIRSF008153">
    <property type="entry name" value="FMR1_interacting"/>
    <property type="match status" value="1"/>
</dbReference>
<dbReference type="GO" id="GO:0031267">
    <property type="term" value="F:small GTPase binding"/>
    <property type="evidence" value="ECO:0007669"/>
    <property type="project" value="InterPro"/>
</dbReference>
<evidence type="ECO:0000313" key="1">
    <source>
        <dbReference type="EMBL" id="VEL18547.1"/>
    </source>
</evidence>
<dbReference type="EMBL" id="CAAALY010037506">
    <property type="protein sequence ID" value="VEL18547.1"/>
    <property type="molecule type" value="Genomic_DNA"/>
</dbReference>
<dbReference type="InterPro" id="IPR008081">
    <property type="entry name" value="Cytoplasmic_FMR1-int"/>
</dbReference>
<reference evidence="1" key="1">
    <citation type="submission" date="2018-11" db="EMBL/GenBank/DDBJ databases">
        <authorList>
            <consortium name="Pathogen Informatics"/>
        </authorList>
    </citation>
    <scope>NUCLEOTIDE SEQUENCE</scope>
</reference>
<organism evidence="1 2">
    <name type="scientific">Protopolystoma xenopodis</name>
    <dbReference type="NCBI Taxonomy" id="117903"/>
    <lineage>
        <taxon>Eukaryota</taxon>
        <taxon>Metazoa</taxon>
        <taxon>Spiralia</taxon>
        <taxon>Lophotrochozoa</taxon>
        <taxon>Platyhelminthes</taxon>
        <taxon>Monogenea</taxon>
        <taxon>Polyopisthocotylea</taxon>
        <taxon>Polystomatidea</taxon>
        <taxon>Polystomatidae</taxon>
        <taxon>Protopolystoma</taxon>
    </lineage>
</organism>
<evidence type="ECO:0000313" key="2">
    <source>
        <dbReference type="Proteomes" id="UP000784294"/>
    </source>
</evidence>
<protein>
    <recommendedName>
        <fullName evidence="3">CYRIA/CYRIB Rac1 binding domain-containing protein</fullName>
    </recommendedName>
</protein>
<dbReference type="PANTHER" id="PTHR12195">
    <property type="entry name" value="CYTOPLASMIC FMR1-INTERACTING PROTEIN-RELATED"/>
    <property type="match status" value="1"/>
</dbReference>
<evidence type="ECO:0008006" key="3">
    <source>
        <dbReference type="Google" id="ProtNLM"/>
    </source>
</evidence>
<dbReference type="Proteomes" id="UP000784294">
    <property type="component" value="Unassembled WGS sequence"/>
</dbReference>
<dbReference type="OrthoDB" id="10265867at2759"/>
<name>A0A448WRQ6_9PLAT</name>